<name>A0AA39XC42_9PEZI</name>
<comment type="caution">
    <text evidence="2">The sequence shown here is derived from an EMBL/GenBank/DDBJ whole genome shotgun (WGS) entry which is preliminary data.</text>
</comment>
<keyword evidence="1" id="KW-0732">Signal</keyword>
<accession>A0AA39XC42</accession>
<organism evidence="2 3">
    <name type="scientific">Bombardia bombarda</name>
    <dbReference type="NCBI Taxonomy" id="252184"/>
    <lineage>
        <taxon>Eukaryota</taxon>
        <taxon>Fungi</taxon>
        <taxon>Dikarya</taxon>
        <taxon>Ascomycota</taxon>
        <taxon>Pezizomycotina</taxon>
        <taxon>Sordariomycetes</taxon>
        <taxon>Sordariomycetidae</taxon>
        <taxon>Sordariales</taxon>
        <taxon>Lasiosphaeriaceae</taxon>
        <taxon>Bombardia</taxon>
    </lineage>
</organism>
<proteinExistence type="predicted"/>
<feature type="chain" id="PRO_5041414003" evidence="1">
    <location>
        <begin position="20"/>
        <end position="116"/>
    </location>
</feature>
<dbReference type="AlphaFoldDB" id="A0AA39XC42"/>
<evidence type="ECO:0000313" key="2">
    <source>
        <dbReference type="EMBL" id="KAK0630941.1"/>
    </source>
</evidence>
<reference evidence="2" key="1">
    <citation type="submission" date="2023-06" db="EMBL/GenBank/DDBJ databases">
        <title>Genome-scale phylogeny and comparative genomics of the fungal order Sordariales.</title>
        <authorList>
            <consortium name="Lawrence Berkeley National Laboratory"/>
            <person name="Hensen N."/>
            <person name="Bonometti L."/>
            <person name="Westerberg I."/>
            <person name="Brannstrom I.O."/>
            <person name="Guillou S."/>
            <person name="Cros-Aarteil S."/>
            <person name="Calhoun S."/>
            <person name="Haridas S."/>
            <person name="Kuo A."/>
            <person name="Mondo S."/>
            <person name="Pangilinan J."/>
            <person name="Riley R."/>
            <person name="LaButti K."/>
            <person name="Andreopoulos B."/>
            <person name="Lipzen A."/>
            <person name="Chen C."/>
            <person name="Yanf M."/>
            <person name="Daum C."/>
            <person name="Ng V."/>
            <person name="Clum A."/>
            <person name="Steindorff A."/>
            <person name="Ohm R."/>
            <person name="Martin F."/>
            <person name="Silar P."/>
            <person name="Natvig D."/>
            <person name="Lalanne C."/>
            <person name="Gautier V."/>
            <person name="Ament-velasquez S.L."/>
            <person name="Kruys A."/>
            <person name="Hutchinson M.I."/>
            <person name="Powell A.J."/>
            <person name="Barry K."/>
            <person name="Miller A.N."/>
            <person name="Grigoriev I.V."/>
            <person name="Debuchy R."/>
            <person name="Gladieux P."/>
            <person name="Thoren M.H."/>
            <person name="Johannesson H."/>
        </authorList>
    </citation>
    <scope>NUCLEOTIDE SEQUENCE</scope>
    <source>
        <strain evidence="2">SMH3391-2</strain>
    </source>
</reference>
<dbReference type="Proteomes" id="UP001174934">
    <property type="component" value="Unassembled WGS sequence"/>
</dbReference>
<sequence length="116" mass="12319">MLAKSLYLALLPAIALVGATPLSPRDNSTCWVGDIHSPCNGSGTGCTSYGWLLRCDGNSTTGSMVFSSTCGDSSGEGDGCIYLVLRRYAIQTGGLGWKGLKVGDCKNLPYWIYTFH</sequence>
<evidence type="ECO:0000313" key="3">
    <source>
        <dbReference type="Proteomes" id="UP001174934"/>
    </source>
</evidence>
<feature type="signal peptide" evidence="1">
    <location>
        <begin position="1"/>
        <end position="19"/>
    </location>
</feature>
<evidence type="ECO:0000256" key="1">
    <source>
        <dbReference type="SAM" id="SignalP"/>
    </source>
</evidence>
<dbReference type="EMBL" id="JAULSR010000002">
    <property type="protein sequence ID" value="KAK0630941.1"/>
    <property type="molecule type" value="Genomic_DNA"/>
</dbReference>
<keyword evidence="3" id="KW-1185">Reference proteome</keyword>
<gene>
    <name evidence="2" type="ORF">B0T17DRAFT_235386</name>
</gene>
<protein>
    <submittedName>
        <fullName evidence="2">Uncharacterized protein</fullName>
    </submittedName>
</protein>